<dbReference type="InterPro" id="IPR013783">
    <property type="entry name" value="Ig-like_fold"/>
</dbReference>
<evidence type="ECO:0000259" key="10">
    <source>
        <dbReference type="PROSITE" id="PS51127"/>
    </source>
</evidence>
<comment type="similarity">
    <text evidence="4">Belongs to the intimin/invasin family.</text>
</comment>
<dbReference type="GO" id="GO:0005576">
    <property type="term" value="C:extracellular region"/>
    <property type="evidence" value="ECO:0007669"/>
    <property type="project" value="UniProtKB-SubCell"/>
</dbReference>
<protein>
    <submittedName>
        <fullName evidence="11">Polymorphic outer membrane protein</fullName>
    </submittedName>
</protein>
<evidence type="ECO:0000256" key="3">
    <source>
        <dbReference type="ARBA" id="ARBA00004613"/>
    </source>
</evidence>
<dbReference type="PANTHER" id="PTHR11319:SF35">
    <property type="entry name" value="OUTER MEMBRANE PROTEIN PMPC-RELATED"/>
    <property type="match status" value="1"/>
</dbReference>
<keyword evidence="8" id="KW-0998">Cell outer membrane</keyword>
<dbReference type="EMBL" id="CP002772">
    <property type="protein sequence ID" value="AEG17093.1"/>
    <property type="molecule type" value="Genomic_DNA"/>
</dbReference>
<dbReference type="Gene3D" id="2.60.40.10">
    <property type="entry name" value="Immunoglobulins"/>
    <property type="match status" value="3"/>
</dbReference>
<dbReference type="eggNOG" id="arCOG00600">
    <property type="taxonomic scope" value="Archaea"/>
</dbReference>
<organism evidence="11 12">
    <name type="scientific">Methanobacterium paludis (strain DSM 25820 / JCM 18151 / SWAN1)</name>
    <dbReference type="NCBI Taxonomy" id="868131"/>
    <lineage>
        <taxon>Archaea</taxon>
        <taxon>Methanobacteriati</taxon>
        <taxon>Methanobacteriota</taxon>
        <taxon>Methanomada group</taxon>
        <taxon>Methanobacteria</taxon>
        <taxon>Methanobacteriales</taxon>
        <taxon>Methanobacteriaceae</taxon>
        <taxon>Methanobacterium</taxon>
    </lineage>
</organism>
<dbReference type="KEGG" id="mew:MSWAN_0045"/>
<dbReference type="InterPro" id="IPR059177">
    <property type="entry name" value="GH29D-like_dom"/>
</dbReference>
<dbReference type="Pfam" id="PF18911">
    <property type="entry name" value="PKD_4"/>
    <property type="match status" value="1"/>
</dbReference>
<dbReference type="Gene3D" id="2.60.40.1220">
    <property type="match status" value="3"/>
</dbReference>
<dbReference type="HOGENOM" id="CLU_240552_0_0_2"/>
<dbReference type="Pfam" id="PF13290">
    <property type="entry name" value="CHB_HEX_C_1"/>
    <property type="match status" value="3"/>
</dbReference>
<comment type="subcellular location">
    <subcellularLocation>
        <location evidence="1">Cell envelope</location>
    </subcellularLocation>
    <subcellularLocation>
        <location evidence="2">Cell outer membrane</location>
    </subcellularLocation>
    <subcellularLocation>
        <location evidence="3">Secreted</location>
    </subcellularLocation>
</comment>
<dbReference type="InterPro" id="IPR008964">
    <property type="entry name" value="Invasin/intimin_cell_adhesion"/>
</dbReference>
<dbReference type="RefSeq" id="WP_013824595.1">
    <property type="nucleotide sequence ID" value="NC_015574.1"/>
</dbReference>
<proteinExistence type="inferred from homology"/>
<dbReference type="InterPro" id="IPR022409">
    <property type="entry name" value="PKD/Chitinase_dom"/>
</dbReference>
<dbReference type="eggNOG" id="arCOG02510">
    <property type="taxonomic scope" value="Archaea"/>
</dbReference>
<dbReference type="PROSITE" id="PS51127">
    <property type="entry name" value="BIG1"/>
    <property type="match status" value="1"/>
</dbReference>
<sequence>MVKLNKLTVMLMVFALFFCISTAGAVSAADVPSVNFTSNVTNGGAPLSVQFNDTSNNNPTGWSWDFGDGNISTEQNPVHNYTKAGKYNVSLTAGNDAGSNTTTRTNYITVLLNEVYVSPTGNDTTGDGTATNPYSTIQNGLNNAVDGGTIHLASGTYEGTGNVGLTIAKNVKIVGASQMSTIIDAKNSNNIFVVKSGVNVTITNLTLANGNTTYGGAIYNNGTLNASDCTFTNNTAGYGGIGYGGAISNIGTISSLSGCTFTGNTAEVYGSAIYNSGTIISLSGCTFTNNTGIRYGGAIYNSGSITSLSGCTFANNTANVSGGVIDNSGTIGALSGCTFTNNTVSLDGGVIDNEYKATINSVSGCTFTGNKATNNGGAICNMYGTINSLSACTFTGNTAGYGGAIFNKSAIGTLGGCTFNNNTATNGGAIYNYISNLTLSGCTFTNNTATQGSAIYNIGSSVSTATTTVHFSSFVNNTATDGSTIYSSLGTVNAQNNWWGSNNIPSSQVNGAVDYSNWLYMTITVNPTAVDGSAGNVTVSFNNVYDGATLTNIDPANGHIPDGGVVNFSGSSVAFNPVTAVTHNGTATTAFTASDTSMPIHATADSQTVSTYINGISTMISVGNVTGFNGEIVNLTATLASTSGTRLSGQNVTFTVNGTSYNATTDDNGVATLRYTITESLGTYNITASFAGSTPYGDCNGMNYLVVLLKDVYVSPIGSDTTGDGTESNSYATIQKALNDVIPNGTIHLLPGTYTGTGNKCLTITKNVNIIGAGQTSTIINAQGLNNIFTVNSGVKVTIANLTFANGNTTYGGAIYNNGALNVSNCTFTNNTVTNGNGGAIYNAGTITSLSGCTFTGNTATASSNGGNGGAIFTTGTISSLSGCAFTNNAAPNVSGGAIYNNGGTISSLSGCTFANNTAKASSGAIYNAGTITSLIACTFTGNNATQGGAIYNNKGNNITWSGCTLTGNTATYGGAIYNMGNMNVGGCTFTGNNATNMGGAIYNNGGTSSLTVHFSSFVNNTALTGSAVYRSVGTVNATNNWWGSNNSPSNQVYGTANTYYSNWLYMTITVNPAADGNIDAVMVSFNNVCNGTNITSFDPVNGHIPDGTVVSFNSTTGSLDPVITFTTNGTATTTFTSATAGNCVINATTNNQTISIGLTVPLSVSANIASGFYNTGQSVVLTANDDNATIYYSVNGSALTKYTSPISIDSTNTLSYIAMDSINSLYSPIYTQTYTIDAKAPTVTANTTTCIFNTTQNVNLTATDDTSTTIYYTTDDSDPQTSSTRIFYTGTITISNTTTLKYSAVDAAGNWATPQTQIYTIDTIPPTVTVNETTGMYNTNQSVTLTATDDTNTTIYYTTDGSDPTVDGTVYTVPITVGNTTLRYAAVDAAGNVSPIYTQNYAIDTAVPTVKVVDPASSAVNVAVNKVIKVTFSEAIKLGNSWIELVSSNGTSIPISWSINGSVLTVTADSTLAHGVKYTLLIHTGSVTDLAGNNVAGYVSRFTTSTDVTVPAVKTVDPTNNAVNVAANKVIKVTFSEAIKAGNSWIELVNNNGTVVPSTWSISGNVLTIKANSTLTHGVKYMVLIHTGSVTDLAGNSVKGYVSRFTVDTVAPTVKTVDPVSNALKVATSKVIKVTFSEAIKAGNGSIELVSSNGTVVPVKCSVSGSVLTITPSSALSKGVKYMVLIHTGSVTDLAGNNVAGYVTRFTTTA</sequence>
<dbReference type="eggNOG" id="arCOG02555">
    <property type="taxonomic scope" value="Archaea"/>
</dbReference>
<dbReference type="CDD" id="cd00146">
    <property type="entry name" value="PKD"/>
    <property type="match status" value="1"/>
</dbReference>
<dbReference type="NCBIfam" id="TIGR01376">
    <property type="entry name" value="POMP_repeat"/>
    <property type="match status" value="1"/>
</dbReference>
<dbReference type="InterPro" id="IPR006626">
    <property type="entry name" value="PbH1"/>
</dbReference>
<dbReference type="Proteomes" id="UP000009231">
    <property type="component" value="Chromosome"/>
</dbReference>
<dbReference type="SUPFAM" id="SSF49373">
    <property type="entry name" value="Invasin/intimin cell-adhesion fragments"/>
    <property type="match status" value="2"/>
</dbReference>
<dbReference type="InterPro" id="IPR003344">
    <property type="entry name" value="Big_1_dom"/>
</dbReference>
<dbReference type="PROSITE" id="PS50093">
    <property type="entry name" value="PKD"/>
    <property type="match status" value="1"/>
</dbReference>
<dbReference type="InterPro" id="IPR032812">
    <property type="entry name" value="SbsA_Ig"/>
</dbReference>
<dbReference type="eggNOG" id="arCOG01144">
    <property type="taxonomic scope" value="Archaea"/>
</dbReference>
<dbReference type="InterPro" id="IPR000601">
    <property type="entry name" value="PKD_dom"/>
</dbReference>
<evidence type="ECO:0000256" key="1">
    <source>
        <dbReference type="ARBA" id="ARBA00004196"/>
    </source>
</evidence>
<keyword evidence="5" id="KW-0964">Secreted</keyword>
<keyword evidence="12" id="KW-1185">Reference proteome</keyword>
<dbReference type="GeneID" id="10667521"/>
<dbReference type="STRING" id="868131.MSWAN_0045"/>
<dbReference type="InterPro" id="IPR011050">
    <property type="entry name" value="Pectin_lyase_fold/virulence"/>
</dbReference>
<evidence type="ECO:0000256" key="7">
    <source>
        <dbReference type="ARBA" id="ARBA00023136"/>
    </source>
</evidence>
<evidence type="ECO:0000256" key="6">
    <source>
        <dbReference type="ARBA" id="ARBA00022729"/>
    </source>
</evidence>
<reference evidence="11 12" key="1">
    <citation type="journal article" date="2014" name="Int. J. Syst. Evol. Microbiol.">
        <title>Methanobacterium paludis sp. nov. and a novel strain of Methanobacterium lacus isolated from northern peatlands.</title>
        <authorList>
            <person name="Cadillo-Quiroz H."/>
            <person name="Brauer S.L."/>
            <person name="Goodson N."/>
            <person name="Yavitt J.B."/>
            <person name="Zinder S.H."/>
        </authorList>
    </citation>
    <scope>NUCLEOTIDE SEQUENCE [LARGE SCALE GENOMIC DNA]</scope>
    <source>
        <strain evidence="12">DSM 25820 / JCM 18151 / SWAN1</strain>
    </source>
</reference>
<dbReference type="InterPro" id="IPR035986">
    <property type="entry name" value="PKD_dom_sf"/>
</dbReference>
<evidence type="ECO:0000259" key="9">
    <source>
        <dbReference type="PROSITE" id="PS50093"/>
    </source>
</evidence>
<gene>
    <name evidence="11" type="ordered locus">MSWAN_0045</name>
</gene>
<evidence type="ECO:0000256" key="5">
    <source>
        <dbReference type="ARBA" id="ARBA00022525"/>
    </source>
</evidence>
<keyword evidence="6" id="KW-0732">Signal</keyword>
<dbReference type="Gene3D" id="2.160.20.10">
    <property type="entry name" value="Single-stranded right-handed beta-helix, Pectin lyase-like"/>
    <property type="match status" value="2"/>
</dbReference>
<dbReference type="InterPro" id="IPR014755">
    <property type="entry name" value="Cu-Rt/internalin_Ig-like"/>
</dbReference>
<dbReference type="SUPFAM" id="SSF49299">
    <property type="entry name" value="PKD domain"/>
    <property type="match status" value="1"/>
</dbReference>
<dbReference type="SMART" id="SM00710">
    <property type="entry name" value="PbH1"/>
    <property type="match status" value="15"/>
</dbReference>
<evidence type="ECO:0000313" key="12">
    <source>
        <dbReference type="Proteomes" id="UP000009231"/>
    </source>
</evidence>
<dbReference type="PANTHER" id="PTHR11319">
    <property type="entry name" value="G PROTEIN-COUPLED RECEPTOR-RELATED"/>
    <property type="match status" value="1"/>
</dbReference>
<dbReference type="Pfam" id="PF02415">
    <property type="entry name" value="Chlam_PMP"/>
    <property type="match status" value="7"/>
</dbReference>
<dbReference type="OrthoDB" id="71580at2157"/>
<evidence type="ECO:0000313" key="11">
    <source>
        <dbReference type="EMBL" id="AEG17093.1"/>
    </source>
</evidence>
<keyword evidence="7" id="KW-0472">Membrane</keyword>
<dbReference type="SMART" id="SM00089">
    <property type="entry name" value="PKD"/>
    <property type="match status" value="1"/>
</dbReference>
<dbReference type="FunFam" id="2.60.40.10:FF:000270">
    <property type="entry name" value="Cell surface protein"/>
    <property type="match status" value="1"/>
</dbReference>
<feature type="domain" description="PKD" evidence="9">
    <location>
        <begin position="32"/>
        <end position="115"/>
    </location>
</feature>
<evidence type="ECO:0000256" key="4">
    <source>
        <dbReference type="ARBA" id="ARBA00010116"/>
    </source>
</evidence>
<feature type="domain" description="Big-1" evidence="10">
    <location>
        <begin position="615"/>
        <end position="705"/>
    </location>
</feature>
<name>F6D7F1_METPW</name>
<dbReference type="eggNOG" id="arCOG02488">
    <property type="taxonomic scope" value="Archaea"/>
</dbReference>
<dbReference type="InterPro" id="IPR003368">
    <property type="entry name" value="POMP_repeat"/>
</dbReference>
<dbReference type="Pfam" id="PF13205">
    <property type="entry name" value="Big_5"/>
    <property type="match status" value="3"/>
</dbReference>
<dbReference type="InterPro" id="IPR012334">
    <property type="entry name" value="Pectin_lyas_fold"/>
</dbReference>
<dbReference type="SUPFAM" id="SSF51126">
    <property type="entry name" value="Pectin lyase-like"/>
    <property type="match status" value="2"/>
</dbReference>
<evidence type="ECO:0000256" key="2">
    <source>
        <dbReference type="ARBA" id="ARBA00004442"/>
    </source>
</evidence>
<accession>F6D7F1</accession>
<evidence type="ECO:0000256" key="8">
    <source>
        <dbReference type="ARBA" id="ARBA00023237"/>
    </source>
</evidence>